<name>A0A1B9F771_9BACT</name>
<dbReference type="RefSeq" id="WP_067616343.1">
    <property type="nucleotide sequence ID" value="NZ_MAGO01000003.1"/>
</dbReference>
<organism evidence="1 2">
    <name type="scientific">Dissulfuribacter thermophilus</name>
    <dbReference type="NCBI Taxonomy" id="1156395"/>
    <lineage>
        <taxon>Bacteria</taxon>
        <taxon>Pseudomonadati</taxon>
        <taxon>Thermodesulfobacteriota</taxon>
        <taxon>Dissulfuribacteria</taxon>
        <taxon>Dissulfuribacterales</taxon>
        <taxon>Dissulfuribacteraceae</taxon>
        <taxon>Dissulfuribacter</taxon>
    </lineage>
</organism>
<dbReference type="EMBL" id="MAGO01000003">
    <property type="protein sequence ID" value="OCC15733.1"/>
    <property type="molecule type" value="Genomic_DNA"/>
</dbReference>
<dbReference type="Proteomes" id="UP000093080">
    <property type="component" value="Unassembled WGS sequence"/>
</dbReference>
<gene>
    <name evidence="1" type="ORF">DBT_0658</name>
</gene>
<protein>
    <submittedName>
        <fullName evidence="1">Uncharacterized protein</fullName>
    </submittedName>
</protein>
<dbReference type="InterPro" id="IPR007183">
    <property type="entry name" value="UPF0280"/>
</dbReference>
<evidence type="ECO:0000313" key="1">
    <source>
        <dbReference type="EMBL" id="OCC15733.1"/>
    </source>
</evidence>
<evidence type="ECO:0000313" key="2">
    <source>
        <dbReference type="Proteomes" id="UP000093080"/>
    </source>
</evidence>
<proteinExistence type="predicted"/>
<accession>A0A1B9F771</accession>
<dbReference type="InterPro" id="IPR003374">
    <property type="entry name" value="ApbE-like_sf"/>
</dbReference>
<dbReference type="Gene3D" id="3.10.520.10">
    <property type="entry name" value="ApbE-like domains"/>
    <property type="match status" value="1"/>
</dbReference>
<dbReference type="STRING" id="1156395.DBT_0658"/>
<dbReference type="SUPFAM" id="SSF143631">
    <property type="entry name" value="ApbE-like"/>
    <property type="match status" value="1"/>
</dbReference>
<dbReference type="PIRSF" id="PIRSF006421">
    <property type="entry name" value="UCP006421"/>
    <property type="match status" value="1"/>
</dbReference>
<keyword evidence="2" id="KW-1185">Reference proteome</keyword>
<reference evidence="1 2" key="1">
    <citation type="submission" date="2016-06" db="EMBL/GenBank/DDBJ databases">
        <title>Respiratory ammonification of nitrate coupled to the oxidation of elemental sulfur in deep-sea autotrophic thermophilic bacteria.</title>
        <authorList>
            <person name="Slobodkina G.B."/>
            <person name="Mardanov A.V."/>
            <person name="Ravin N.V."/>
            <person name="Frolova A.A."/>
            <person name="Viryasiv M.B."/>
            <person name="Chernyh N.A."/>
            <person name="Bonch-Osmolovskaya E.A."/>
            <person name="Slobodkin A.I."/>
        </authorList>
    </citation>
    <scope>NUCLEOTIDE SEQUENCE [LARGE SCALE GENOMIC DNA]</scope>
    <source>
        <strain evidence="1 2">S69</strain>
    </source>
</reference>
<comment type="caution">
    <text evidence="1">The sequence shown here is derived from an EMBL/GenBank/DDBJ whole genome shotgun (WGS) entry which is preliminary data.</text>
</comment>
<sequence>MKRFYRAHSARGGLERFRVRHKETDLFIQATLPLVREAEALVMEARLAIEEYIRKRPEFLHSRSPLAFDELAPPIVREMLEAGKVASVGPMAAVAGAIAEYVGKGLIKLGVQEVIVENGGDCYVNTRSECTVGIWAGNSPFSGKIGIKLLPESELRGVCTSSGSIGHSLSYGAADAITVISKSASLSDAVATSIGNIVRSGAKLKNALNSLEKIPGIAGGLIIVGEKLGVVGKIELVNISE</sequence>
<dbReference type="OrthoDB" id="9787842at2"/>
<dbReference type="AlphaFoldDB" id="A0A1B9F771"/>